<dbReference type="PANTHER" id="PTHR11575">
    <property type="entry name" value="5'-NUCLEOTIDASE-RELATED"/>
    <property type="match status" value="1"/>
</dbReference>
<reference evidence="3" key="1">
    <citation type="submission" date="2016-11" db="UniProtKB">
        <authorList>
            <consortium name="WormBaseParasite"/>
        </authorList>
    </citation>
    <scope>IDENTIFICATION</scope>
</reference>
<dbReference type="SUPFAM" id="SSF56300">
    <property type="entry name" value="Metallo-dependent phosphatases"/>
    <property type="match status" value="1"/>
</dbReference>
<name>A0A1I8F9X5_9PLAT</name>
<dbReference type="Proteomes" id="UP000095280">
    <property type="component" value="Unplaced"/>
</dbReference>
<dbReference type="AlphaFoldDB" id="A0A1I8F9X5"/>
<dbReference type="InterPro" id="IPR006179">
    <property type="entry name" value="5_nucleotidase/apyrase"/>
</dbReference>
<dbReference type="GO" id="GO:0009166">
    <property type="term" value="P:nucleotide catabolic process"/>
    <property type="evidence" value="ECO:0007669"/>
    <property type="project" value="InterPro"/>
</dbReference>
<dbReference type="GO" id="GO:0016787">
    <property type="term" value="F:hydrolase activity"/>
    <property type="evidence" value="ECO:0007669"/>
    <property type="project" value="InterPro"/>
</dbReference>
<dbReference type="InterPro" id="IPR029052">
    <property type="entry name" value="Metallo-depent_PP-like"/>
</dbReference>
<proteinExistence type="predicted"/>
<feature type="compositionally biased region" description="Low complexity" evidence="1">
    <location>
        <begin position="19"/>
        <end position="32"/>
    </location>
</feature>
<dbReference type="PANTHER" id="PTHR11575:SF48">
    <property type="entry name" value="5'-NUCLEOTIDASE"/>
    <property type="match status" value="1"/>
</dbReference>
<dbReference type="WBParaSite" id="maker-unitig_25529-snap-gene-0.1-mRNA-1">
    <property type="protein sequence ID" value="maker-unitig_25529-snap-gene-0.1-mRNA-1"/>
    <property type="gene ID" value="maker-unitig_25529-snap-gene-0.1"/>
</dbReference>
<evidence type="ECO:0000256" key="1">
    <source>
        <dbReference type="SAM" id="MobiDB-lite"/>
    </source>
</evidence>
<sequence length="334" mass="36683">MPNARQLAHSALQRRVTTSSQPAPSAAPPGSSRRCALSPSSNLWCSSPATCSARRPSARRYPRPSNLVQVLKPANIDAACFGNHDFDFGRGQSGACAAGDRISLWLLSNIIDRETGRPLAEGLETVCIDHRASGLRLAIVGLVELEWVDTLSTVDPEDIHPATLVIALTHMRWPNDRKLARRLTHIDINSGRSRITITCIEFVNNRAIVKSGTDFPPVQRGQPLYAISLRHSKSRYRLWTLTARNTAKIRKVAKAVESHVENLEKSMQQRVLGQVDCPLELPVRAHIRTQGDQHGKLHVTTSCSPAAGGLRGWSTPARVQTRLVQCPDCVTAGW</sequence>
<protein>
    <submittedName>
        <fullName evidence="3">5_nucleotid_C domain-containing protein</fullName>
    </submittedName>
</protein>
<accession>A0A1I8F9X5</accession>
<feature type="region of interest" description="Disordered" evidence="1">
    <location>
        <begin position="1"/>
        <end position="32"/>
    </location>
</feature>
<organism evidence="2 3">
    <name type="scientific">Macrostomum lignano</name>
    <dbReference type="NCBI Taxonomy" id="282301"/>
    <lineage>
        <taxon>Eukaryota</taxon>
        <taxon>Metazoa</taxon>
        <taxon>Spiralia</taxon>
        <taxon>Lophotrochozoa</taxon>
        <taxon>Platyhelminthes</taxon>
        <taxon>Rhabditophora</taxon>
        <taxon>Macrostomorpha</taxon>
        <taxon>Macrostomida</taxon>
        <taxon>Macrostomidae</taxon>
        <taxon>Macrostomum</taxon>
    </lineage>
</organism>
<dbReference type="Gene3D" id="3.60.21.10">
    <property type="match status" value="1"/>
</dbReference>
<evidence type="ECO:0000313" key="3">
    <source>
        <dbReference type="WBParaSite" id="maker-unitig_25529-snap-gene-0.1-mRNA-1"/>
    </source>
</evidence>
<evidence type="ECO:0000313" key="2">
    <source>
        <dbReference type="Proteomes" id="UP000095280"/>
    </source>
</evidence>
<keyword evidence="2" id="KW-1185">Reference proteome</keyword>